<evidence type="ECO:0000313" key="4">
    <source>
        <dbReference type="EMBL" id="KAK9721713.1"/>
    </source>
</evidence>
<dbReference type="Pfam" id="PF00132">
    <property type="entry name" value="Hexapep"/>
    <property type="match status" value="1"/>
</dbReference>
<dbReference type="SMART" id="SM01266">
    <property type="entry name" value="Mac"/>
    <property type="match status" value="1"/>
</dbReference>
<dbReference type="PROSITE" id="PS00101">
    <property type="entry name" value="HEXAPEP_TRANSFERASES"/>
    <property type="match status" value="1"/>
</dbReference>
<feature type="domain" description="Maltose/galactoside acetyltransferase" evidence="3">
    <location>
        <begin position="6"/>
        <end position="60"/>
    </location>
</feature>
<dbReference type="InterPro" id="IPR051159">
    <property type="entry name" value="Hexapeptide_acetyltransf"/>
</dbReference>
<dbReference type="Pfam" id="PF12464">
    <property type="entry name" value="Mac"/>
    <property type="match status" value="1"/>
</dbReference>
<dbReference type="InterPro" id="IPR024688">
    <property type="entry name" value="Mac_dom"/>
</dbReference>
<evidence type="ECO:0000256" key="2">
    <source>
        <dbReference type="ARBA" id="ARBA00022679"/>
    </source>
</evidence>
<dbReference type="InterPro" id="IPR011004">
    <property type="entry name" value="Trimer_LpxA-like_sf"/>
</dbReference>
<dbReference type="EMBL" id="JASJQH010006971">
    <property type="protein sequence ID" value="KAK9721713.1"/>
    <property type="molecule type" value="Genomic_DNA"/>
</dbReference>
<dbReference type="PANTHER" id="PTHR23416">
    <property type="entry name" value="SIALIC ACID SYNTHASE-RELATED"/>
    <property type="match status" value="1"/>
</dbReference>
<reference evidence="4 5" key="1">
    <citation type="submission" date="2023-04" db="EMBL/GenBank/DDBJ databases">
        <title>Genome of Basidiobolus ranarum AG-B5.</title>
        <authorList>
            <person name="Stajich J.E."/>
            <person name="Carter-House D."/>
            <person name="Gryganskyi A."/>
        </authorList>
    </citation>
    <scope>NUCLEOTIDE SEQUENCE [LARGE SCALE GENOMIC DNA]</scope>
    <source>
        <strain evidence="4 5">AG-B5</strain>
    </source>
</reference>
<dbReference type="Gene3D" id="2.160.10.10">
    <property type="entry name" value="Hexapeptide repeat proteins"/>
    <property type="match status" value="1"/>
</dbReference>
<protein>
    <recommendedName>
        <fullName evidence="3">Maltose/galactoside acetyltransferase domain-containing protein</fullName>
    </recommendedName>
</protein>
<proteinExistence type="inferred from homology"/>
<sequence>MVKSEREKALAEEYFCAADSELARIRLEARNLLSEYNATKPQDSENRTLILEKLFDSCGEGIGIEPPFYCDYGCNIKVGKKVFMNFNCVILDCNRVEIGDDILIGPNVQIYTASHPLDPELRASRADLAHPVKIGSRVWIGGGAIICPGVSIGDGVTIGAGSVVTKDVPPYVVVAGNPARIIRKLERPNITQ</sequence>
<dbReference type="PANTHER" id="PTHR23416:SF23">
    <property type="entry name" value="ACETYLTRANSFERASE C18B11.09C-RELATED"/>
    <property type="match status" value="1"/>
</dbReference>
<dbReference type="Proteomes" id="UP001479436">
    <property type="component" value="Unassembled WGS sequence"/>
</dbReference>
<accession>A0ABR2W6R5</accession>
<dbReference type="InterPro" id="IPR018357">
    <property type="entry name" value="Hexapep_transf_CS"/>
</dbReference>
<comment type="similarity">
    <text evidence="1">Belongs to the transferase hexapeptide repeat family.</text>
</comment>
<keyword evidence="5" id="KW-1185">Reference proteome</keyword>
<name>A0ABR2W6R5_9FUNG</name>
<dbReference type="InterPro" id="IPR001451">
    <property type="entry name" value="Hexapep"/>
</dbReference>
<dbReference type="SUPFAM" id="SSF51161">
    <property type="entry name" value="Trimeric LpxA-like enzymes"/>
    <property type="match status" value="1"/>
</dbReference>
<keyword evidence="2" id="KW-0808">Transferase</keyword>
<evidence type="ECO:0000259" key="3">
    <source>
        <dbReference type="SMART" id="SM01266"/>
    </source>
</evidence>
<comment type="caution">
    <text evidence="4">The sequence shown here is derived from an EMBL/GenBank/DDBJ whole genome shotgun (WGS) entry which is preliminary data.</text>
</comment>
<evidence type="ECO:0000256" key="1">
    <source>
        <dbReference type="ARBA" id="ARBA00007274"/>
    </source>
</evidence>
<organism evidence="4 5">
    <name type="scientific">Basidiobolus ranarum</name>
    <dbReference type="NCBI Taxonomy" id="34480"/>
    <lineage>
        <taxon>Eukaryota</taxon>
        <taxon>Fungi</taxon>
        <taxon>Fungi incertae sedis</taxon>
        <taxon>Zoopagomycota</taxon>
        <taxon>Entomophthoromycotina</taxon>
        <taxon>Basidiobolomycetes</taxon>
        <taxon>Basidiobolales</taxon>
        <taxon>Basidiobolaceae</taxon>
        <taxon>Basidiobolus</taxon>
    </lineage>
</organism>
<dbReference type="CDD" id="cd03357">
    <property type="entry name" value="LbH_MAT_GAT"/>
    <property type="match status" value="1"/>
</dbReference>
<gene>
    <name evidence="4" type="ORF">K7432_003218</name>
</gene>
<evidence type="ECO:0000313" key="5">
    <source>
        <dbReference type="Proteomes" id="UP001479436"/>
    </source>
</evidence>